<gene>
    <name evidence="11" type="ORF">N7456_000557</name>
</gene>
<dbReference type="GO" id="GO:0005737">
    <property type="term" value="C:cytoplasm"/>
    <property type="evidence" value="ECO:0007669"/>
    <property type="project" value="UniProtKB-SubCell"/>
</dbReference>
<dbReference type="InterPro" id="IPR000717">
    <property type="entry name" value="PCI_dom"/>
</dbReference>
<evidence type="ECO:0000259" key="10">
    <source>
        <dbReference type="PROSITE" id="PS50250"/>
    </source>
</evidence>
<sequence length="503" mass="57545">MSDDDFMQDSADEDYDFDYEGSDDDDEDASVGIQNKYFNAKQMKVDNPEEAVDEFLEMPAMEQEKGEWGFKGLKQAIKLEFKLGRYGDAVEHYRELLTYIHSAADVTRNYGEKSINNMLDYIEKGSDDDRAYQCMEEFYSLTLASFQSSNAERLWLKTNIKLARLWLERKEYGQLSKKVRELHRACQKEDGSDDTSKGTYLLELYALEIQMYAETKNNKRLKALYQRALRVRSAVPHPKIMGVIRECGGKMHMSEENWEEAQSDFFESFRNYDEAGSMQRIQVLKYLVLTTMLMKSDINPFDSQETKPYKNDPRISAMTDLVDAYQRDDIHVYEDVLSKNPDVLADPFIAENIDEVSRNMRTKAVLKLIAPYTRFSLQFISKHIKIAVPEVLDILSFLILDKKLDAKIDQENGTVQVNVSSDVERLRALQEWSSSLRSLWTTTLKGEGFRADEGTHGAGGAMFASGFGDESPMGMRTGNQRGRRERELRGKAFASKLGAGGVA</sequence>
<dbReference type="OrthoDB" id="194139at2759"/>
<dbReference type="SMART" id="SM00088">
    <property type="entry name" value="PINT"/>
    <property type="match status" value="1"/>
</dbReference>
<reference evidence="11" key="1">
    <citation type="submission" date="2022-11" db="EMBL/GenBank/DDBJ databases">
        <authorList>
            <person name="Petersen C."/>
        </authorList>
    </citation>
    <scope>NUCLEOTIDE SEQUENCE</scope>
    <source>
        <strain evidence="11">IBT 30069</strain>
    </source>
</reference>
<comment type="similarity">
    <text evidence="3">Belongs to the CSN2 family.</text>
</comment>
<accession>A0A9W9KSB8</accession>
<evidence type="ECO:0000256" key="5">
    <source>
        <dbReference type="ARBA" id="ARBA00014879"/>
    </source>
</evidence>
<dbReference type="InterPro" id="IPR036390">
    <property type="entry name" value="WH_DNA-bd_sf"/>
</dbReference>
<dbReference type="Proteomes" id="UP001149165">
    <property type="component" value="Unassembled WGS sequence"/>
</dbReference>
<keyword evidence="6" id="KW-0963">Cytoplasm</keyword>
<dbReference type="AlphaFoldDB" id="A0A9W9KSB8"/>
<keyword evidence="7" id="KW-0736">Signalosome</keyword>
<evidence type="ECO:0000256" key="2">
    <source>
        <dbReference type="ARBA" id="ARBA00004496"/>
    </source>
</evidence>
<dbReference type="Gene3D" id="1.25.40.570">
    <property type="match status" value="1"/>
</dbReference>
<keyword evidence="8" id="KW-0539">Nucleus</keyword>
<dbReference type="PROSITE" id="PS50250">
    <property type="entry name" value="PCI"/>
    <property type="match status" value="1"/>
</dbReference>
<evidence type="ECO:0000256" key="3">
    <source>
        <dbReference type="ARBA" id="ARBA00009318"/>
    </source>
</evidence>
<evidence type="ECO:0000256" key="7">
    <source>
        <dbReference type="ARBA" id="ARBA00022790"/>
    </source>
</evidence>
<dbReference type="SUPFAM" id="SSF46785">
    <property type="entry name" value="Winged helix' DNA-binding domain"/>
    <property type="match status" value="1"/>
</dbReference>
<proteinExistence type="inferred from homology"/>
<dbReference type="InterPro" id="IPR050871">
    <property type="entry name" value="26S_Proteasome/COP9_Components"/>
</dbReference>
<protein>
    <recommendedName>
        <fullName evidence="5">COP9 signalosome complex subunit 2</fullName>
    </recommendedName>
</protein>
<dbReference type="GO" id="GO:0008180">
    <property type="term" value="C:COP9 signalosome"/>
    <property type="evidence" value="ECO:0007669"/>
    <property type="project" value="UniProtKB-KW"/>
</dbReference>
<evidence type="ECO:0000256" key="6">
    <source>
        <dbReference type="ARBA" id="ARBA00022490"/>
    </source>
</evidence>
<comment type="subcellular location">
    <subcellularLocation>
        <location evidence="2">Cytoplasm</location>
    </subcellularLocation>
    <subcellularLocation>
        <location evidence="1">Nucleus</location>
    </subcellularLocation>
</comment>
<evidence type="ECO:0000313" key="11">
    <source>
        <dbReference type="EMBL" id="KAJ5116209.1"/>
    </source>
</evidence>
<evidence type="ECO:0000256" key="8">
    <source>
        <dbReference type="ARBA" id="ARBA00023242"/>
    </source>
</evidence>
<comment type="caution">
    <text evidence="11">The sequence shown here is derived from an EMBL/GenBank/DDBJ whole genome shotgun (WGS) entry which is preliminary data.</text>
</comment>
<dbReference type="FunFam" id="1.25.40.570:FF:000006">
    <property type="entry name" value="COP9 signalosome complex subunit 2"/>
    <property type="match status" value="1"/>
</dbReference>
<evidence type="ECO:0000256" key="9">
    <source>
        <dbReference type="SAM" id="MobiDB-lite"/>
    </source>
</evidence>
<reference evidence="11" key="2">
    <citation type="journal article" date="2023" name="IMA Fungus">
        <title>Comparative genomic study of the Penicillium genus elucidates a diverse pangenome and 15 lateral gene transfer events.</title>
        <authorList>
            <person name="Petersen C."/>
            <person name="Sorensen T."/>
            <person name="Nielsen M.R."/>
            <person name="Sondergaard T.E."/>
            <person name="Sorensen J.L."/>
            <person name="Fitzpatrick D.A."/>
            <person name="Frisvad J.C."/>
            <person name="Nielsen K.L."/>
        </authorList>
    </citation>
    <scope>NUCLEOTIDE SEQUENCE</scope>
    <source>
        <strain evidence="11">IBT 30069</strain>
    </source>
</reference>
<dbReference type="PANTHER" id="PTHR10678">
    <property type="entry name" value="26S PROTEASOME NON-ATPASE REGULATORY SUBUNIT 11/COP9 SIGNALOSOME COMPLEX SUBUNIT 2"/>
    <property type="match status" value="1"/>
</dbReference>
<feature type="domain" description="PCI" evidence="10">
    <location>
        <begin position="254"/>
        <end position="422"/>
    </location>
</feature>
<evidence type="ECO:0000256" key="1">
    <source>
        <dbReference type="ARBA" id="ARBA00004123"/>
    </source>
</evidence>
<feature type="region of interest" description="Disordered" evidence="9">
    <location>
        <begin position="1"/>
        <end position="30"/>
    </location>
</feature>
<dbReference type="SMART" id="SM00753">
    <property type="entry name" value="PAM"/>
    <property type="match status" value="1"/>
</dbReference>
<name>A0A9W9KSB8_9EURO</name>
<dbReference type="Pfam" id="PF01399">
    <property type="entry name" value="PCI"/>
    <property type="match status" value="1"/>
</dbReference>
<comment type="subunit">
    <text evidence="4">Component of the COP9 signalosome (CSN) complex.</text>
</comment>
<organism evidence="11 12">
    <name type="scientific">Penicillium angulare</name>
    <dbReference type="NCBI Taxonomy" id="116970"/>
    <lineage>
        <taxon>Eukaryota</taxon>
        <taxon>Fungi</taxon>
        <taxon>Dikarya</taxon>
        <taxon>Ascomycota</taxon>
        <taxon>Pezizomycotina</taxon>
        <taxon>Eurotiomycetes</taxon>
        <taxon>Eurotiomycetidae</taxon>
        <taxon>Eurotiales</taxon>
        <taxon>Aspergillaceae</taxon>
        <taxon>Penicillium</taxon>
    </lineage>
</organism>
<evidence type="ECO:0000256" key="4">
    <source>
        <dbReference type="ARBA" id="ARBA00011098"/>
    </source>
</evidence>
<keyword evidence="12" id="KW-1185">Reference proteome</keyword>
<dbReference type="EMBL" id="JAPQKH010000001">
    <property type="protein sequence ID" value="KAJ5116209.1"/>
    <property type="molecule type" value="Genomic_DNA"/>
</dbReference>
<feature type="compositionally biased region" description="Acidic residues" evidence="9">
    <location>
        <begin position="1"/>
        <end position="29"/>
    </location>
</feature>
<evidence type="ECO:0000313" key="12">
    <source>
        <dbReference type="Proteomes" id="UP001149165"/>
    </source>
</evidence>